<dbReference type="EMBL" id="JBHFAB010000004">
    <property type="protein sequence ID" value="MFC1416258.1"/>
    <property type="molecule type" value="Genomic_DNA"/>
</dbReference>
<comment type="caution">
    <text evidence="1">The sequence shown here is derived from an EMBL/GenBank/DDBJ whole genome shotgun (WGS) entry which is preliminary data.</text>
</comment>
<sequence length="123" mass="13561">MRSLLEPPLTDAGHDWDALRIPDPWGRDLLRELVASATNLDLLGPVAWSEASDCTYWLISTGTTPATWPACCRLLSRGNCLALPGPSTATRAADWLFRPHDPRLTGTTWLAATPRTHALARFR</sequence>
<keyword evidence="2" id="KW-1185">Reference proteome</keyword>
<organism evidence="1 2">
    <name type="scientific">Streptacidiphilus cavernicola</name>
    <dbReference type="NCBI Taxonomy" id="3342716"/>
    <lineage>
        <taxon>Bacteria</taxon>
        <taxon>Bacillati</taxon>
        <taxon>Actinomycetota</taxon>
        <taxon>Actinomycetes</taxon>
        <taxon>Kitasatosporales</taxon>
        <taxon>Streptomycetaceae</taxon>
        <taxon>Streptacidiphilus</taxon>
    </lineage>
</organism>
<accession>A0ABV6VRF7</accession>
<gene>
    <name evidence="1" type="ORF">ACEZDE_06330</name>
</gene>
<evidence type="ECO:0000313" key="2">
    <source>
        <dbReference type="Proteomes" id="UP001592531"/>
    </source>
</evidence>
<protein>
    <submittedName>
        <fullName evidence="1">Uncharacterized protein</fullName>
    </submittedName>
</protein>
<evidence type="ECO:0000313" key="1">
    <source>
        <dbReference type="EMBL" id="MFC1416258.1"/>
    </source>
</evidence>
<proteinExistence type="predicted"/>
<name>A0ABV6VRF7_9ACTN</name>
<dbReference type="RefSeq" id="WP_380533367.1">
    <property type="nucleotide sequence ID" value="NZ_JBHFAB010000004.1"/>
</dbReference>
<dbReference type="Proteomes" id="UP001592531">
    <property type="component" value="Unassembled WGS sequence"/>
</dbReference>
<reference evidence="1 2" key="1">
    <citation type="submission" date="2024-09" db="EMBL/GenBank/DDBJ databases">
        <authorList>
            <person name="Lee S.D."/>
        </authorList>
    </citation>
    <scope>NUCLEOTIDE SEQUENCE [LARGE SCALE GENOMIC DNA]</scope>
    <source>
        <strain evidence="1 2">N8-3</strain>
    </source>
</reference>